<evidence type="ECO:0000313" key="1">
    <source>
        <dbReference type="EMBL" id="MDC3418743.1"/>
    </source>
</evidence>
<protein>
    <submittedName>
        <fullName evidence="1">Uncharacterized protein</fullName>
    </submittedName>
</protein>
<dbReference type="RefSeq" id="WP_272447843.1">
    <property type="nucleotide sequence ID" value="NZ_JAMQKC010000052.1"/>
</dbReference>
<proteinExistence type="predicted"/>
<organism evidence="1 2">
    <name type="scientific">Aquibacillus salsiterrae</name>
    <dbReference type="NCBI Taxonomy" id="2950439"/>
    <lineage>
        <taxon>Bacteria</taxon>
        <taxon>Bacillati</taxon>
        <taxon>Bacillota</taxon>
        <taxon>Bacilli</taxon>
        <taxon>Bacillales</taxon>
        <taxon>Bacillaceae</taxon>
        <taxon>Aquibacillus</taxon>
    </lineage>
</organism>
<sequence length="71" mass="8213">MSNVNKWFEKMNNYYKDVDSIKLKDDLETAGFISSRYQEEAIAAFQEVACSIETEDEDLIDMEDKPVAIKV</sequence>
<dbReference type="AlphaFoldDB" id="A0A9X3WHK7"/>
<name>A0A9X3WHK7_9BACI</name>
<dbReference type="EMBL" id="JAMQKC010000052">
    <property type="protein sequence ID" value="MDC3418743.1"/>
    <property type="molecule type" value="Genomic_DNA"/>
</dbReference>
<gene>
    <name evidence="1" type="ORF">NC799_18115</name>
</gene>
<dbReference type="Proteomes" id="UP001145069">
    <property type="component" value="Unassembled WGS sequence"/>
</dbReference>
<keyword evidence="2" id="KW-1185">Reference proteome</keyword>
<comment type="caution">
    <text evidence="1">The sequence shown here is derived from an EMBL/GenBank/DDBJ whole genome shotgun (WGS) entry which is preliminary data.</text>
</comment>
<accession>A0A9X3WHK7</accession>
<evidence type="ECO:0000313" key="2">
    <source>
        <dbReference type="Proteomes" id="UP001145069"/>
    </source>
</evidence>
<reference evidence="1" key="1">
    <citation type="submission" date="2022-06" db="EMBL/GenBank/DDBJ databases">
        <title>Aquibacillus sp. a new bacterium isolated from soil saline samples.</title>
        <authorList>
            <person name="Galisteo C."/>
            <person name="De La Haba R."/>
            <person name="Sanchez-Porro C."/>
            <person name="Ventosa A."/>
        </authorList>
    </citation>
    <scope>NUCLEOTIDE SEQUENCE</scope>
    <source>
        <strain evidence="1">3ASR75-54</strain>
    </source>
</reference>